<protein>
    <submittedName>
        <fullName evidence="1">Uncharacterized protein</fullName>
    </submittedName>
</protein>
<dbReference type="EMBL" id="JANILD010000009">
    <property type="protein sequence ID" value="MCQ9304946.1"/>
    <property type="molecule type" value="Genomic_DNA"/>
</dbReference>
<sequence length="65" mass="7651">MLGEIFEVRGNKYVFEKITNLWGDNEIALLENGEIIGYLNKNFKVNEAIERIKFDDRFIRDGVIE</sequence>
<reference evidence="1" key="1">
    <citation type="submission" date="2022-07" db="EMBL/GenBank/DDBJ databases">
        <title>Bacterial species isolated from the porcine tonsil microbiota.</title>
        <authorList>
            <person name="Oliveira I.M.F."/>
        </authorList>
    </citation>
    <scope>NUCLEOTIDE SEQUENCE</scope>
    <source>
        <strain evidence="1">8QC2O2</strain>
    </source>
</reference>
<dbReference type="AlphaFoldDB" id="A0AAW5LNB5"/>
<organism evidence="1 2">
    <name type="scientific">Mammaliicoccus sciuri</name>
    <name type="common">Staphylococcus sciuri</name>
    <dbReference type="NCBI Taxonomy" id="1296"/>
    <lineage>
        <taxon>Bacteria</taxon>
        <taxon>Bacillati</taxon>
        <taxon>Bacillota</taxon>
        <taxon>Bacilli</taxon>
        <taxon>Bacillales</taxon>
        <taxon>Staphylococcaceae</taxon>
        <taxon>Mammaliicoccus</taxon>
    </lineage>
</organism>
<gene>
    <name evidence="1" type="ORF">NQ032_15150</name>
</gene>
<evidence type="ECO:0000313" key="2">
    <source>
        <dbReference type="Proteomes" id="UP001204068"/>
    </source>
</evidence>
<dbReference type="Proteomes" id="UP001204068">
    <property type="component" value="Unassembled WGS sequence"/>
</dbReference>
<comment type="caution">
    <text evidence="1">The sequence shown here is derived from an EMBL/GenBank/DDBJ whole genome shotgun (WGS) entry which is preliminary data.</text>
</comment>
<dbReference type="RefSeq" id="WP_257099600.1">
    <property type="nucleotide sequence ID" value="NZ_JANILD010000009.1"/>
</dbReference>
<name>A0AAW5LNB5_MAMSC</name>
<evidence type="ECO:0000313" key="1">
    <source>
        <dbReference type="EMBL" id="MCQ9304946.1"/>
    </source>
</evidence>
<proteinExistence type="predicted"/>
<accession>A0AAW5LNB5</accession>